<dbReference type="AlphaFoldDB" id="A0A9D4FCA1"/>
<sequence length="91" mass="10420">MPVAVQRVLKVDEVVEEVKLLLRVFLNENFEVNDLFHCAQSCSKSNLLFRQQFLGLTFQSVEYDAQLLFNELADYNDGVVIRARLGKPETG</sequence>
<keyword evidence="2" id="KW-1185">Reference proteome</keyword>
<evidence type="ECO:0000313" key="2">
    <source>
        <dbReference type="Proteomes" id="UP000828390"/>
    </source>
</evidence>
<dbReference type="EMBL" id="JAIWYP010000007">
    <property type="protein sequence ID" value="KAH3795104.1"/>
    <property type="molecule type" value="Genomic_DNA"/>
</dbReference>
<accession>A0A9D4FCA1</accession>
<reference evidence="1" key="1">
    <citation type="journal article" date="2019" name="bioRxiv">
        <title>The Genome of the Zebra Mussel, Dreissena polymorpha: A Resource for Invasive Species Research.</title>
        <authorList>
            <person name="McCartney M.A."/>
            <person name="Auch B."/>
            <person name="Kono T."/>
            <person name="Mallez S."/>
            <person name="Zhang Y."/>
            <person name="Obille A."/>
            <person name="Becker A."/>
            <person name="Abrahante J.E."/>
            <person name="Garbe J."/>
            <person name="Badalamenti J.P."/>
            <person name="Herman A."/>
            <person name="Mangelson H."/>
            <person name="Liachko I."/>
            <person name="Sullivan S."/>
            <person name="Sone E.D."/>
            <person name="Koren S."/>
            <person name="Silverstein K.A.T."/>
            <person name="Beckman K.B."/>
            <person name="Gohl D.M."/>
        </authorList>
    </citation>
    <scope>NUCLEOTIDE SEQUENCE</scope>
    <source>
        <strain evidence="1">Duluth1</strain>
        <tissue evidence="1">Whole animal</tissue>
    </source>
</reference>
<dbReference type="Proteomes" id="UP000828390">
    <property type="component" value="Unassembled WGS sequence"/>
</dbReference>
<evidence type="ECO:0000313" key="1">
    <source>
        <dbReference type="EMBL" id="KAH3795104.1"/>
    </source>
</evidence>
<protein>
    <submittedName>
        <fullName evidence="1">Uncharacterized protein</fullName>
    </submittedName>
</protein>
<reference evidence="1" key="2">
    <citation type="submission" date="2020-11" db="EMBL/GenBank/DDBJ databases">
        <authorList>
            <person name="McCartney M.A."/>
            <person name="Auch B."/>
            <person name="Kono T."/>
            <person name="Mallez S."/>
            <person name="Becker A."/>
            <person name="Gohl D.M."/>
            <person name="Silverstein K.A.T."/>
            <person name="Koren S."/>
            <person name="Bechman K.B."/>
            <person name="Herman A."/>
            <person name="Abrahante J.E."/>
            <person name="Garbe J."/>
        </authorList>
    </citation>
    <scope>NUCLEOTIDE SEQUENCE</scope>
    <source>
        <strain evidence="1">Duluth1</strain>
        <tissue evidence="1">Whole animal</tissue>
    </source>
</reference>
<comment type="caution">
    <text evidence="1">The sequence shown here is derived from an EMBL/GenBank/DDBJ whole genome shotgun (WGS) entry which is preliminary data.</text>
</comment>
<name>A0A9D4FCA1_DREPO</name>
<organism evidence="1 2">
    <name type="scientific">Dreissena polymorpha</name>
    <name type="common">Zebra mussel</name>
    <name type="synonym">Mytilus polymorpha</name>
    <dbReference type="NCBI Taxonomy" id="45954"/>
    <lineage>
        <taxon>Eukaryota</taxon>
        <taxon>Metazoa</taxon>
        <taxon>Spiralia</taxon>
        <taxon>Lophotrochozoa</taxon>
        <taxon>Mollusca</taxon>
        <taxon>Bivalvia</taxon>
        <taxon>Autobranchia</taxon>
        <taxon>Heteroconchia</taxon>
        <taxon>Euheterodonta</taxon>
        <taxon>Imparidentia</taxon>
        <taxon>Neoheterodontei</taxon>
        <taxon>Myida</taxon>
        <taxon>Dreissenoidea</taxon>
        <taxon>Dreissenidae</taxon>
        <taxon>Dreissena</taxon>
    </lineage>
</organism>
<gene>
    <name evidence="1" type="ORF">DPMN_148649</name>
</gene>
<proteinExistence type="predicted"/>